<dbReference type="Gene3D" id="3.40.50.720">
    <property type="entry name" value="NAD(P)-binding Rossmann-like Domain"/>
    <property type="match status" value="1"/>
</dbReference>
<name>A0A7T7CC53_9BACI</name>
<dbReference type="PROSITE" id="PS50975">
    <property type="entry name" value="ATP_GRASP"/>
    <property type="match status" value="1"/>
</dbReference>
<dbReference type="InterPro" id="IPR011761">
    <property type="entry name" value="ATP-grasp"/>
</dbReference>
<dbReference type="InterPro" id="IPR016102">
    <property type="entry name" value="Succinyl-CoA_synth-like"/>
</dbReference>
<dbReference type="PANTHER" id="PTHR43334:SF1">
    <property type="entry name" value="3-HYDROXYPROPIONATE--COA LIGASE [ADP-FORMING]"/>
    <property type="match status" value="1"/>
</dbReference>
<protein>
    <submittedName>
        <fullName evidence="7">Acetate--CoA ligase family protein</fullName>
    </submittedName>
</protein>
<dbReference type="InterPro" id="IPR043938">
    <property type="entry name" value="Ligase_CoA_dom"/>
</dbReference>
<evidence type="ECO:0000256" key="2">
    <source>
        <dbReference type="ARBA" id="ARBA00022741"/>
    </source>
</evidence>
<evidence type="ECO:0000256" key="4">
    <source>
        <dbReference type="ARBA" id="ARBA00060888"/>
    </source>
</evidence>
<accession>A0A7T7CC53</accession>
<dbReference type="InterPro" id="IPR013815">
    <property type="entry name" value="ATP_grasp_subdomain_1"/>
</dbReference>
<keyword evidence="1 7" id="KW-0436">Ligase</keyword>
<evidence type="ECO:0000313" key="8">
    <source>
        <dbReference type="Proteomes" id="UP000595823"/>
    </source>
</evidence>
<dbReference type="Proteomes" id="UP000595823">
    <property type="component" value="Chromosome"/>
</dbReference>
<evidence type="ECO:0000259" key="6">
    <source>
        <dbReference type="PROSITE" id="PS50975"/>
    </source>
</evidence>
<organism evidence="7 8">
    <name type="scientific">Salicibibacter cibarius</name>
    <dbReference type="NCBI Taxonomy" id="2743000"/>
    <lineage>
        <taxon>Bacteria</taxon>
        <taxon>Bacillati</taxon>
        <taxon>Bacillota</taxon>
        <taxon>Bacilli</taxon>
        <taxon>Bacillales</taxon>
        <taxon>Bacillaceae</taxon>
        <taxon>Salicibibacter</taxon>
    </lineage>
</organism>
<dbReference type="GO" id="GO:0043758">
    <property type="term" value="F:acetate-CoA ligase (ADP-forming) activity"/>
    <property type="evidence" value="ECO:0007669"/>
    <property type="project" value="InterPro"/>
</dbReference>
<dbReference type="RefSeq" id="WP_200123707.1">
    <property type="nucleotide sequence ID" value="NZ_CP054705.1"/>
</dbReference>
<keyword evidence="8" id="KW-1185">Reference proteome</keyword>
<evidence type="ECO:0000313" key="7">
    <source>
        <dbReference type="EMBL" id="QQK76578.1"/>
    </source>
</evidence>
<feature type="domain" description="ATP-grasp" evidence="6">
    <location>
        <begin position="491"/>
        <end position="544"/>
    </location>
</feature>
<dbReference type="InterPro" id="IPR051538">
    <property type="entry name" value="Acyl-CoA_Synth/Transferase"/>
</dbReference>
<dbReference type="Gene3D" id="3.40.50.261">
    <property type="entry name" value="Succinyl-CoA synthetase domains"/>
    <property type="match status" value="2"/>
</dbReference>
<evidence type="ECO:0000256" key="3">
    <source>
        <dbReference type="ARBA" id="ARBA00022840"/>
    </source>
</evidence>
<dbReference type="InterPro" id="IPR003781">
    <property type="entry name" value="CoA-bd"/>
</dbReference>
<dbReference type="GO" id="GO:0046872">
    <property type="term" value="F:metal ion binding"/>
    <property type="evidence" value="ECO:0007669"/>
    <property type="project" value="InterPro"/>
</dbReference>
<keyword evidence="3 5" id="KW-0067">ATP-binding</keyword>
<dbReference type="SMART" id="SM00881">
    <property type="entry name" value="CoA_binding"/>
    <property type="match status" value="1"/>
</dbReference>
<dbReference type="EMBL" id="CP054705">
    <property type="protein sequence ID" value="QQK76578.1"/>
    <property type="molecule type" value="Genomic_DNA"/>
</dbReference>
<dbReference type="Pfam" id="PF13549">
    <property type="entry name" value="ATP-grasp_5"/>
    <property type="match status" value="1"/>
</dbReference>
<dbReference type="SUPFAM" id="SSF51735">
    <property type="entry name" value="NAD(P)-binding Rossmann-fold domains"/>
    <property type="match status" value="1"/>
</dbReference>
<dbReference type="InterPro" id="IPR032875">
    <property type="entry name" value="Succ_CoA_lig_flav_dom"/>
</dbReference>
<dbReference type="Pfam" id="PF13380">
    <property type="entry name" value="CoA_binding_2"/>
    <property type="match status" value="1"/>
</dbReference>
<dbReference type="SUPFAM" id="SSF52210">
    <property type="entry name" value="Succinyl-CoA synthetase domains"/>
    <property type="match status" value="2"/>
</dbReference>
<dbReference type="Gene3D" id="3.30.1490.20">
    <property type="entry name" value="ATP-grasp fold, A domain"/>
    <property type="match status" value="1"/>
</dbReference>
<sequence>MPTFNLQPMFSPKSIAIIGASGDERKLSARPLVNLRNQGYKGTVYPVNPKYEDIAGYKCLEDIESLPENIDLAIVSVSAKQALPVLEQLAERLVKSAVVYSSGFSEIGQEGSHLQHDLTDFINRTRIPVCGPNSLGFYNQSEKVIATFAAVDFDIGDPVAFITQSGAFGSFTYAMAKEMGLGYNYFVSTGNEAGVDFFDYVEYFAQNENVKVIGGYIEGARDLEKMTQGISAAEKNNKPIILMKVGSSQRGAEAASSHTSSLAGNQSVYESFFKQKNVVQVYDEEELVDTLALFNKGKISPNRGDVGIVTISGGAGIVMADKCEEYGIQTANLTEETTSKLKEILPPFASVNNPVDLTAQIIQMIDHFEESLNIVLEDENVEALVLYMQLGDAIAPQIIPKLKQINEQTDKTLVICWAQPSQKTKDALLDGGLCWLPTPTRAIKAVKNLIQYNEGRERRGQTKNDLPEQKVSEIAATTTDLKNAKTEYDIKQELAGYGISIPRGALVKNVDDAINCVEDIGYPVVLKVASSDITHKSDNGGVKVNINTKEEVIEAYKSIISNMEKNYPSANIEGILIEEMIKDGIEVFIGCFQDSLFGPCIMFGLGGIYVEVLSDVVIRKAPLSEQDAEDMIRSIKGYKILKGTRGKVPSDISALASDLVKISEFCWQYKDSIIELDINPLVVKSKGEGVVALDAAIVS</sequence>
<dbReference type="AlphaFoldDB" id="A0A7T7CC53"/>
<dbReference type="GO" id="GO:0005524">
    <property type="term" value="F:ATP binding"/>
    <property type="evidence" value="ECO:0007669"/>
    <property type="project" value="UniProtKB-UniRule"/>
</dbReference>
<evidence type="ECO:0000256" key="1">
    <source>
        <dbReference type="ARBA" id="ARBA00022598"/>
    </source>
</evidence>
<gene>
    <name evidence="7" type="ORF">HUG15_14070</name>
</gene>
<dbReference type="Pfam" id="PF13607">
    <property type="entry name" value="Succ_CoA_lig"/>
    <property type="match status" value="1"/>
</dbReference>
<dbReference type="KEGG" id="scia:HUG15_14070"/>
<dbReference type="InterPro" id="IPR036291">
    <property type="entry name" value="NAD(P)-bd_dom_sf"/>
</dbReference>
<dbReference type="Gene3D" id="3.30.470.20">
    <property type="entry name" value="ATP-grasp fold, B domain"/>
    <property type="match status" value="1"/>
</dbReference>
<keyword evidence="2 5" id="KW-0547">Nucleotide-binding</keyword>
<reference evidence="7 8" key="1">
    <citation type="submission" date="2020-06" db="EMBL/GenBank/DDBJ databases">
        <title>Genomic analysis of Salicibibacter sp. NKC5-3.</title>
        <authorList>
            <person name="Oh Y.J."/>
        </authorList>
    </citation>
    <scope>NUCLEOTIDE SEQUENCE [LARGE SCALE GENOMIC DNA]</scope>
    <source>
        <strain evidence="7 8">NKC5-3</strain>
    </source>
</reference>
<dbReference type="PANTHER" id="PTHR43334">
    <property type="entry name" value="ACETATE--COA LIGASE [ADP-FORMING]"/>
    <property type="match status" value="1"/>
</dbReference>
<dbReference type="SUPFAM" id="SSF56059">
    <property type="entry name" value="Glutathione synthetase ATP-binding domain-like"/>
    <property type="match status" value="1"/>
</dbReference>
<dbReference type="FunFam" id="3.30.1490.20:FF:000020">
    <property type="entry name" value="Protein lysine acetyltransferase"/>
    <property type="match status" value="1"/>
</dbReference>
<comment type="similarity">
    <text evidence="4">In the N-terminal section; belongs to the acetate CoA ligase alpha subunit family.</text>
</comment>
<evidence type="ECO:0000256" key="5">
    <source>
        <dbReference type="PROSITE-ProRule" id="PRU00409"/>
    </source>
</evidence>
<dbReference type="Pfam" id="PF19045">
    <property type="entry name" value="Ligase_CoA_2"/>
    <property type="match status" value="1"/>
</dbReference>
<proteinExistence type="inferred from homology"/>